<evidence type="ECO:0000313" key="2">
    <source>
        <dbReference type="Proteomes" id="UP000027327"/>
    </source>
</evidence>
<dbReference type="InterPro" id="IPR009679">
    <property type="entry name" value="Phage_186_CII-like"/>
</dbReference>
<dbReference type="Proteomes" id="UP000027327">
    <property type="component" value="Unassembled WGS sequence"/>
</dbReference>
<sequence>MVLSLIERREKTVMSLEQALKAAVYRPGDEYLMAQIAEKNGWNINTFRSSINPTTPTHKANIYHFEAILDETKDSRIMDSVCAIHGNAAWFELPKTENLNTADFVMKIGKLAQEQGDLSQSVAKAIGDGCISEDELAVIRKDAFELIRVVSTILAMAEEHYRGEHG</sequence>
<name>A0A062IK92_ACIBA</name>
<reference evidence="1 2" key="1">
    <citation type="submission" date="2014-04" db="EMBL/GenBank/DDBJ databases">
        <title>Comparative genomics and transcriptomics to identify genetic mechanisms underlying the emergence of carbapenem resistant Acinetobacter baumannii (CRAb).</title>
        <authorList>
            <person name="Harris A.D."/>
            <person name="Johnson K.J."/>
            <person name="George J."/>
            <person name="Nadendla S."/>
            <person name="Daugherty S.C."/>
            <person name="Parankush S."/>
            <person name="Sadzewicz L."/>
            <person name="Tallon L."/>
            <person name="Sengamalay N."/>
            <person name="Hazen T.H."/>
            <person name="Rasko D.A."/>
        </authorList>
    </citation>
    <scope>NUCLEOTIDE SEQUENCE [LARGE SCALE GENOMIC DNA]</scope>
    <source>
        <strain evidence="1 2">21072</strain>
    </source>
</reference>
<dbReference type="EMBL" id="JMOD01000007">
    <property type="protein sequence ID" value="KCY21619.1"/>
    <property type="molecule type" value="Genomic_DNA"/>
</dbReference>
<accession>A0A062IK92</accession>
<evidence type="ECO:0000313" key="1">
    <source>
        <dbReference type="EMBL" id="KCY21619.1"/>
    </source>
</evidence>
<protein>
    <submittedName>
        <fullName evidence="1">Phage regulatory CII family protein</fullName>
    </submittedName>
</protein>
<dbReference type="PATRIC" id="fig|1310697.3.peg.606"/>
<gene>
    <name evidence="1" type="ORF">J596_0646</name>
</gene>
<dbReference type="Pfam" id="PF06892">
    <property type="entry name" value="Phage_CP76"/>
    <property type="match status" value="1"/>
</dbReference>
<dbReference type="RefSeq" id="WP_002054639.1">
    <property type="nucleotide sequence ID" value="NZ_JMOD01000007.1"/>
</dbReference>
<comment type="caution">
    <text evidence="1">The sequence shown here is derived from an EMBL/GenBank/DDBJ whole genome shotgun (WGS) entry which is preliminary data.</text>
</comment>
<dbReference type="GO" id="GO:0003677">
    <property type="term" value="F:DNA binding"/>
    <property type="evidence" value="ECO:0007669"/>
    <property type="project" value="InterPro"/>
</dbReference>
<dbReference type="AlphaFoldDB" id="A0A062IK92"/>
<proteinExistence type="predicted"/>
<organism evidence="1 2">
    <name type="scientific">Acinetobacter baumannii 21072</name>
    <dbReference type="NCBI Taxonomy" id="1310697"/>
    <lineage>
        <taxon>Bacteria</taxon>
        <taxon>Pseudomonadati</taxon>
        <taxon>Pseudomonadota</taxon>
        <taxon>Gammaproteobacteria</taxon>
        <taxon>Moraxellales</taxon>
        <taxon>Moraxellaceae</taxon>
        <taxon>Acinetobacter</taxon>
        <taxon>Acinetobacter calcoaceticus/baumannii complex</taxon>
    </lineage>
</organism>